<dbReference type="NCBIfam" id="TIGR00531">
    <property type="entry name" value="BCCP"/>
    <property type="match status" value="1"/>
</dbReference>
<evidence type="ECO:0000256" key="8">
    <source>
        <dbReference type="RuleBase" id="RU364072"/>
    </source>
</evidence>
<sequence length="138" mass="15563">MDKVKELMKAFEEANINKMKLEMHDLKLELEKSSGTAQKSIETRREETIEEKEPQSDILAYKVKSPLVGTFYASPSPDAKAYVQVGDHVTKGTTLCIIEAMKVMNEIKAPVNGVIQKILVQANDMVEYDQVLMTIEED</sequence>
<dbReference type="InterPro" id="IPR050709">
    <property type="entry name" value="Biotin_Carboxyl_Carrier/Decarb"/>
</dbReference>
<evidence type="ECO:0000256" key="2">
    <source>
        <dbReference type="ARBA" id="ARBA00017562"/>
    </source>
</evidence>
<dbReference type="Pfam" id="PF00364">
    <property type="entry name" value="Biotin_lipoyl"/>
    <property type="match status" value="1"/>
</dbReference>
<dbReference type="PANTHER" id="PTHR45266">
    <property type="entry name" value="OXALOACETATE DECARBOXYLASE ALPHA CHAIN"/>
    <property type="match status" value="1"/>
</dbReference>
<dbReference type="CDD" id="cd06850">
    <property type="entry name" value="biotinyl_domain"/>
    <property type="match status" value="1"/>
</dbReference>
<protein>
    <recommendedName>
        <fullName evidence="2 8">Biotin carboxyl carrier protein of acetyl-CoA carboxylase</fullName>
    </recommendedName>
</protein>
<dbReference type="GO" id="GO:0003989">
    <property type="term" value="F:acetyl-CoA carboxylase activity"/>
    <property type="evidence" value="ECO:0007669"/>
    <property type="project" value="InterPro"/>
</dbReference>
<dbReference type="RefSeq" id="WP_074731582.1">
    <property type="nucleotide sequence ID" value="NZ_CADABK010000051.1"/>
</dbReference>
<keyword evidence="12" id="KW-1185">Reference proteome</keyword>
<accession>A0A1H6S056</accession>
<dbReference type="EMBL" id="FNYK01000012">
    <property type="protein sequence ID" value="SEI61403.1"/>
    <property type="molecule type" value="Genomic_DNA"/>
</dbReference>
<dbReference type="GO" id="GO:0006633">
    <property type="term" value="P:fatty acid biosynthetic process"/>
    <property type="evidence" value="ECO:0007669"/>
    <property type="project" value="UniProtKB-UniPathway"/>
</dbReference>
<dbReference type="AlphaFoldDB" id="A0A1H6S056"/>
<comment type="pathway">
    <text evidence="1 8">Lipid metabolism; fatty acid biosynthesis.</text>
</comment>
<evidence type="ECO:0000313" key="11">
    <source>
        <dbReference type="EMBL" id="SEI61403.1"/>
    </source>
</evidence>
<dbReference type="GO" id="GO:0009317">
    <property type="term" value="C:acetyl-CoA carboxylase complex"/>
    <property type="evidence" value="ECO:0007669"/>
    <property type="project" value="InterPro"/>
</dbReference>
<dbReference type="InterPro" id="IPR011053">
    <property type="entry name" value="Single_hybrid_motif"/>
</dbReference>
<dbReference type="SUPFAM" id="SSF51230">
    <property type="entry name" value="Single hybrid motif"/>
    <property type="match status" value="1"/>
</dbReference>
<evidence type="ECO:0000256" key="1">
    <source>
        <dbReference type="ARBA" id="ARBA00005194"/>
    </source>
</evidence>
<dbReference type="PANTHER" id="PTHR45266:SF3">
    <property type="entry name" value="OXALOACETATE DECARBOXYLASE ALPHA CHAIN"/>
    <property type="match status" value="1"/>
</dbReference>
<dbReference type="OrthoDB" id="9811735at2"/>
<dbReference type="FunFam" id="2.40.50.100:FF:000003">
    <property type="entry name" value="Acetyl-CoA carboxylase biotin carboxyl carrier protein"/>
    <property type="match status" value="1"/>
</dbReference>
<keyword evidence="5 8" id="KW-0443">Lipid metabolism</keyword>
<keyword evidence="3 8" id="KW-0444">Lipid biosynthesis</keyword>
<dbReference type="PRINTS" id="PR01071">
    <property type="entry name" value="ACOABIOTINCC"/>
</dbReference>
<evidence type="ECO:0000313" key="12">
    <source>
        <dbReference type="Proteomes" id="UP000183028"/>
    </source>
</evidence>
<dbReference type="Gene3D" id="2.40.50.100">
    <property type="match status" value="1"/>
</dbReference>
<feature type="region of interest" description="Disordered" evidence="9">
    <location>
        <begin position="33"/>
        <end position="53"/>
    </location>
</feature>
<dbReference type="PROSITE" id="PS00188">
    <property type="entry name" value="BIOTIN"/>
    <property type="match status" value="1"/>
</dbReference>
<dbReference type="InterPro" id="IPR001882">
    <property type="entry name" value="Biotin_BS"/>
</dbReference>
<evidence type="ECO:0000256" key="4">
    <source>
        <dbReference type="ARBA" id="ARBA00022832"/>
    </source>
</evidence>
<dbReference type="InterPro" id="IPR001249">
    <property type="entry name" value="AcCoA_biotinCC"/>
</dbReference>
<organism evidence="11 12">
    <name type="scientific">Sharpea azabuensis</name>
    <dbReference type="NCBI Taxonomy" id="322505"/>
    <lineage>
        <taxon>Bacteria</taxon>
        <taxon>Bacillati</taxon>
        <taxon>Bacillota</taxon>
        <taxon>Erysipelotrichia</taxon>
        <taxon>Erysipelotrichales</taxon>
        <taxon>Coprobacillaceae</taxon>
        <taxon>Sharpea</taxon>
    </lineage>
</organism>
<evidence type="ECO:0000256" key="9">
    <source>
        <dbReference type="SAM" id="MobiDB-lite"/>
    </source>
</evidence>
<keyword evidence="7 8" id="KW-0092">Biotin</keyword>
<feature type="compositionally biased region" description="Basic and acidic residues" evidence="9">
    <location>
        <begin position="41"/>
        <end position="53"/>
    </location>
</feature>
<comment type="function">
    <text evidence="8">This protein is a component of the acetyl coenzyme A carboxylase complex; first, biotin carboxylase catalyzes the carboxylation of the carrier protein and then the transcarboxylase transfers the carboxyl group to form malonyl-CoA.</text>
</comment>
<gene>
    <name evidence="11" type="ORF">SAMN04487834_101233</name>
</gene>
<dbReference type="PROSITE" id="PS50968">
    <property type="entry name" value="BIOTINYL_LIPOYL"/>
    <property type="match status" value="1"/>
</dbReference>
<feature type="domain" description="Lipoyl-binding" evidence="10">
    <location>
        <begin position="60"/>
        <end position="136"/>
    </location>
</feature>
<proteinExistence type="predicted"/>
<dbReference type="InterPro" id="IPR000089">
    <property type="entry name" value="Biotin_lipoyl"/>
</dbReference>
<evidence type="ECO:0000259" key="10">
    <source>
        <dbReference type="PROSITE" id="PS50968"/>
    </source>
</evidence>
<keyword evidence="6 8" id="KW-0275">Fatty acid biosynthesis</keyword>
<reference evidence="12" key="1">
    <citation type="submission" date="2016-10" db="EMBL/GenBank/DDBJ databases">
        <authorList>
            <person name="Varghese N."/>
        </authorList>
    </citation>
    <scope>NUCLEOTIDE SEQUENCE [LARGE SCALE GENOMIC DNA]</scope>
    <source>
        <strain evidence="12">DSM 20406</strain>
    </source>
</reference>
<evidence type="ECO:0000256" key="7">
    <source>
        <dbReference type="ARBA" id="ARBA00023267"/>
    </source>
</evidence>
<evidence type="ECO:0000256" key="6">
    <source>
        <dbReference type="ARBA" id="ARBA00023160"/>
    </source>
</evidence>
<dbReference type="eggNOG" id="COG0511">
    <property type="taxonomic scope" value="Bacteria"/>
</dbReference>
<name>A0A1H6S056_9FIRM</name>
<dbReference type="Proteomes" id="UP000183028">
    <property type="component" value="Unassembled WGS sequence"/>
</dbReference>
<dbReference type="STRING" id="322505.SAMN04487836_13011"/>
<evidence type="ECO:0000256" key="5">
    <source>
        <dbReference type="ARBA" id="ARBA00023098"/>
    </source>
</evidence>
<evidence type="ECO:0000256" key="3">
    <source>
        <dbReference type="ARBA" id="ARBA00022516"/>
    </source>
</evidence>
<dbReference type="UniPathway" id="UPA00094"/>
<keyword evidence="4 8" id="KW-0276">Fatty acid metabolism</keyword>